<feature type="transmembrane region" description="Helical" evidence="1">
    <location>
        <begin position="57"/>
        <end position="75"/>
    </location>
</feature>
<proteinExistence type="predicted"/>
<keyword evidence="1" id="KW-1133">Transmembrane helix</keyword>
<reference evidence="2" key="1">
    <citation type="journal article" date="2020" name="Nature">
        <title>Giant virus diversity and host interactions through global metagenomics.</title>
        <authorList>
            <person name="Schulz F."/>
            <person name="Roux S."/>
            <person name="Paez-Espino D."/>
            <person name="Jungbluth S."/>
            <person name="Walsh D.A."/>
            <person name="Denef V.J."/>
            <person name="McMahon K.D."/>
            <person name="Konstantinidis K.T."/>
            <person name="Eloe-Fadrosh E.A."/>
            <person name="Kyrpides N.C."/>
            <person name="Woyke T."/>
        </authorList>
    </citation>
    <scope>NUCLEOTIDE SEQUENCE</scope>
    <source>
        <strain evidence="2">GVMAG-M-3300020192-26</strain>
    </source>
</reference>
<organism evidence="2">
    <name type="scientific">viral metagenome</name>
    <dbReference type="NCBI Taxonomy" id="1070528"/>
    <lineage>
        <taxon>unclassified sequences</taxon>
        <taxon>metagenomes</taxon>
        <taxon>organismal metagenomes</taxon>
    </lineage>
</organism>
<keyword evidence="1" id="KW-0812">Transmembrane</keyword>
<accession>A0A6C0C966</accession>
<keyword evidence="1" id="KW-0472">Membrane</keyword>
<dbReference type="EMBL" id="MN739364">
    <property type="protein sequence ID" value="QHT01118.1"/>
    <property type="molecule type" value="Genomic_DNA"/>
</dbReference>
<sequence length="101" mass="11802">MSDFVATNLITKPTSNNRIRKLDDSSSDDDDKKETFEDESMSLVEFSRLYQIHGIQIFDVLLIYIAVYYFVYIYLEKSLTFTFLVLLVVTIIVVMKNNITK</sequence>
<evidence type="ECO:0000256" key="1">
    <source>
        <dbReference type="SAM" id="Phobius"/>
    </source>
</evidence>
<dbReference type="AlphaFoldDB" id="A0A6C0C966"/>
<feature type="transmembrane region" description="Helical" evidence="1">
    <location>
        <begin position="81"/>
        <end position="99"/>
    </location>
</feature>
<evidence type="ECO:0000313" key="2">
    <source>
        <dbReference type="EMBL" id="QHT01118.1"/>
    </source>
</evidence>
<protein>
    <submittedName>
        <fullName evidence="2">Uncharacterized protein</fullName>
    </submittedName>
</protein>
<name>A0A6C0C966_9ZZZZ</name>